<dbReference type="KEGG" id="ttq:NIES37_06630"/>
<dbReference type="RefSeq" id="WP_096573895.1">
    <property type="nucleotide sequence ID" value="NZ_CAWNJS010000001.1"/>
</dbReference>
<reference evidence="2 3" key="1">
    <citation type="submission" date="2017-06" db="EMBL/GenBank/DDBJ databases">
        <title>Genome sequencing of cyanobaciteial culture collection at National Institute for Environmental Studies (NIES).</title>
        <authorList>
            <person name="Hirose Y."/>
            <person name="Shimura Y."/>
            <person name="Fujisawa T."/>
            <person name="Nakamura Y."/>
            <person name="Kawachi M."/>
        </authorList>
    </citation>
    <scope>NUCLEOTIDE SEQUENCE [LARGE SCALE GENOMIC DNA]</scope>
    <source>
        <strain evidence="2 3">NIES-37</strain>
    </source>
</reference>
<organism evidence="2 3">
    <name type="scientific">Tolypothrix tenuis PCC 7101</name>
    <dbReference type="NCBI Taxonomy" id="231146"/>
    <lineage>
        <taxon>Bacteria</taxon>
        <taxon>Bacillati</taxon>
        <taxon>Cyanobacteriota</taxon>
        <taxon>Cyanophyceae</taxon>
        <taxon>Nostocales</taxon>
        <taxon>Tolypothrichaceae</taxon>
        <taxon>Tolypothrix</taxon>
    </lineage>
</organism>
<feature type="transmembrane region" description="Helical" evidence="1">
    <location>
        <begin position="262"/>
        <end position="287"/>
    </location>
</feature>
<keyword evidence="1" id="KW-1133">Transmembrane helix</keyword>
<dbReference type="EMBL" id="AP018248">
    <property type="protein sequence ID" value="BAY96727.1"/>
    <property type="molecule type" value="Genomic_DNA"/>
</dbReference>
<evidence type="ECO:0008006" key="4">
    <source>
        <dbReference type="Google" id="ProtNLM"/>
    </source>
</evidence>
<evidence type="ECO:0000313" key="2">
    <source>
        <dbReference type="EMBL" id="BAY96727.1"/>
    </source>
</evidence>
<dbReference type="Proteomes" id="UP000218785">
    <property type="component" value="Chromosome"/>
</dbReference>
<sequence>MNSSYLGKVLNWLIKPLSFVIKKRELLTKFVGHKSINAIFSFSQNSSNTKTPKPILWVVVLASLLLTGCVQYDVGVNFSNSNHGELVQHIKLGERLTSFSGDYVYEWLNSIERRARKLEGKTKRISPEEVIVTIPFTNGQELQAKFNEFFSSHINQNTEPVAAESDSELPKVESNLLIEENNFLLLVRDRLIYDLDLRSLSLIASDGNVLANAGSILDLDFSLKTPLGAQNIPIGENPIEPEKINNQLVWKLKTGELNHIEVVFWLPSPLGIGALLIALFVWGGIYLRYTFMPDPRLQFAPKPAVSE</sequence>
<keyword evidence="1" id="KW-0812">Transmembrane</keyword>
<dbReference type="AlphaFoldDB" id="A0A1Z4MTD0"/>
<evidence type="ECO:0000313" key="3">
    <source>
        <dbReference type="Proteomes" id="UP000218785"/>
    </source>
</evidence>
<dbReference type="InterPro" id="IPR021499">
    <property type="entry name" value="DUF3153"/>
</dbReference>
<proteinExistence type="predicted"/>
<name>A0A1Z4MTD0_9CYAN</name>
<dbReference type="Pfam" id="PF11353">
    <property type="entry name" value="DUF3153"/>
    <property type="match status" value="1"/>
</dbReference>
<keyword evidence="1" id="KW-0472">Membrane</keyword>
<accession>A0A1Z4MTD0</accession>
<protein>
    <recommendedName>
        <fullName evidence="4">DUF3153 domain-containing protein</fullName>
    </recommendedName>
</protein>
<gene>
    <name evidence="2" type="ORF">NIES37_06630</name>
</gene>
<keyword evidence="3" id="KW-1185">Reference proteome</keyword>
<evidence type="ECO:0000256" key="1">
    <source>
        <dbReference type="SAM" id="Phobius"/>
    </source>
</evidence>